<dbReference type="PRINTS" id="PR00290">
    <property type="entry name" value="KAZALINHBTR"/>
</dbReference>
<evidence type="ECO:0000259" key="7">
    <source>
        <dbReference type="PROSITE" id="PS51465"/>
    </source>
</evidence>
<keyword evidence="5" id="KW-1015">Disulfide bond</keyword>
<dbReference type="Ensembl" id="ENSACAT00000015863.2">
    <property type="protein sequence ID" value="ENSACAP00000015549.2"/>
    <property type="gene ID" value="ENSACAG00000015835.2"/>
</dbReference>
<dbReference type="Gene3D" id="3.30.60.30">
    <property type="match status" value="1"/>
</dbReference>
<feature type="domain" description="Kazal-like" evidence="7">
    <location>
        <begin position="17"/>
        <end position="54"/>
    </location>
</feature>
<dbReference type="SMART" id="SM00280">
    <property type="entry name" value="KAZAL"/>
    <property type="match status" value="1"/>
</dbReference>
<evidence type="ECO:0000313" key="8">
    <source>
        <dbReference type="Ensembl" id="ENSACAP00000015549.2"/>
    </source>
</evidence>
<evidence type="ECO:0000256" key="5">
    <source>
        <dbReference type="ARBA" id="ARBA00023157"/>
    </source>
</evidence>
<dbReference type="GeneTree" id="ENSGT01030000239131"/>
<dbReference type="PANTHER" id="PTHR21312:SF28">
    <property type="entry name" value="OVOINHIBITOR-RELATED"/>
    <property type="match status" value="1"/>
</dbReference>
<name>L7N026_ANOCA</name>
<dbReference type="InParanoid" id="L7N026"/>
<dbReference type="GO" id="GO:0005576">
    <property type="term" value="C:extracellular region"/>
    <property type="evidence" value="ECO:0007669"/>
    <property type="project" value="UniProtKB-SubCell"/>
</dbReference>
<evidence type="ECO:0000256" key="2">
    <source>
        <dbReference type="ARBA" id="ARBA00022525"/>
    </source>
</evidence>
<reference evidence="8 9" key="1">
    <citation type="submission" date="2009-12" db="EMBL/GenBank/DDBJ databases">
        <title>The Genome Sequence of Anolis carolinensis (Green Anole Lizard).</title>
        <authorList>
            <consortium name="The Genome Sequencing Platform"/>
            <person name="Di Palma F."/>
            <person name="Alfoldi J."/>
            <person name="Heiman D."/>
            <person name="Young S."/>
            <person name="Grabherr M."/>
            <person name="Johnson J."/>
            <person name="Lander E.S."/>
            <person name="Lindblad-Toh K."/>
        </authorList>
    </citation>
    <scope>NUCLEOTIDE SEQUENCE [LARGE SCALE GENOMIC DNA]</scope>
    <source>
        <strain evidence="8 9">JBL SC #1</strain>
    </source>
</reference>
<dbReference type="AlphaFoldDB" id="L7N026"/>
<dbReference type="MEROPS" id="I01.047"/>
<organism evidence="8 9">
    <name type="scientific">Anolis carolinensis</name>
    <name type="common">Green anole</name>
    <name type="synonym">American chameleon</name>
    <dbReference type="NCBI Taxonomy" id="28377"/>
    <lineage>
        <taxon>Eukaryota</taxon>
        <taxon>Metazoa</taxon>
        <taxon>Chordata</taxon>
        <taxon>Craniata</taxon>
        <taxon>Vertebrata</taxon>
        <taxon>Euteleostomi</taxon>
        <taxon>Lepidosauria</taxon>
        <taxon>Squamata</taxon>
        <taxon>Bifurcata</taxon>
        <taxon>Unidentata</taxon>
        <taxon>Episquamata</taxon>
        <taxon>Toxicofera</taxon>
        <taxon>Iguania</taxon>
        <taxon>Dactyloidae</taxon>
        <taxon>Anolis</taxon>
    </lineage>
</organism>
<dbReference type="Pfam" id="PF00050">
    <property type="entry name" value="Kazal_1"/>
    <property type="match status" value="1"/>
</dbReference>
<proteinExistence type="predicted"/>
<reference evidence="8" key="3">
    <citation type="submission" date="2025-09" db="UniProtKB">
        <authorList>
            <consortium name="Ensembl"/>
        </authorList>
    </citation>
    <scope>IDENTIFICATION</scope>
</reference>
<dbReference type="InterPro" id="IPR001239">
    <property type="entry name" value="Prot_inh_Kazal-m"/>
</dbReference>
<keyword evidence="3" id="KW-0646">Protease inhibitor</keyword>
<dbReference type="PROSITE" id="PS00282">
    <property type="entry name" value="KAZAL_1"/>
    <property type="match status" value="1"/>
</dbReference>
<feature type="region of interest" description="Disordered" evidence="6">
    <location>
        <begin position="1"/>
        <end position="20"/>
    </location>
</feature>
<evidence type="ECO:0000313" key="9">
    <source>
        <dbReference type="Proteomes" id="UP000001646"/>
    </source>
</evidence>
<dbReference type="HOGENOM" id="CLU_221334_0_0_1"/>
<keyword evidence="4" id="KW-0722">Serine protease inhibitor</keyword>
<protein>
    <recommendedName>
        <fullName evidence="7">Kazal-like domain-containing protein</fullName>
    </recommendedName>
</protein>
<dbReference type="GO" id="GO:0004867">
    <property type="term" value="F:serine-type endopeptidase inhibitor activity"/>
    <property type="evidence" value="ECO:0007669"/>
    <property type="project" value="UniProtKB-KW"/>
</dbReference>
<evidence type="ECO:0000256" key="1">
    <source>
        <dbReference type="ARBA" id="ARBA00004613"/>
    </source>
</evidence>
<dbReference type="PROSITE" id="PS51465">
    <property type="entry name" value="KAZAL_2"/>
    <property type="match status" value="1"/>
</dbReference>
<feature type="compositionally biased region" description="Low complexity" evidence="6">
    <location>
        <begin position="1"/>
        <end position="12"/>
    </location>
</feature>
<dbReference type="Proteomes" id="UP000001646">
    <property type="component" value="Chromosome 2"/>
</dbReference>
<comment type="subcellular location">
    <subcellularLocation>
        <location evidence="1">Secreted</location>
    </subcellularLocation>
</comment>
<keyword evidence="2" id="KW-0964">Secreted</keyword>
<accession>L7N026</accession>
<dbReference type="PANTHER" id="PTHR21312">
    <property type="entry name" value="SERINE PROTEASE INHIBITOR"/>
    <property type="match status" value="1"/>
</dbReference>
<evidence type="ECO:0000256" key="6">
    <source>
        <dbReference type="SAM" id="MobiDB-lite"/>
    </source>
</evidence>
<dbReference type="SUPFAM" id="SSF100895">
    <property type="entry name" value="Kazal-type serine protease inhibitors"/>
    <property type="match status" value="1"/>
</dbReference>
<sequence length="61" mass="6934">MTQGQQQQQQQQAPKGCTRQYDPVCGTDGKTYGNECLLCAEILIHLLRDNTTTLHNMFTDF</sequence>
<dbReference type="InterPro" id="IPR002350">
    <property type="entry name" value="Kazal_dom"/>
</dbReference>
<dbReference type="InterPro" id="IPR036058">
    <property type="entry name" value="Kazal_dom_sf"/>
</dbReference>
<keyword evidence="9" id="KW-1185">Reference proteome</keyword>
<evidence type="ECO:0000256" key="3">
    <source>
        <dbReference type="ARBA" id="ARBA00022690"/>
    </source>
</evidence>
<reference evidence="8" key="2">
    <citation type="submission" date="2025-08" db="UniProtKB">
        <authorList>
            <consortium name="Ensembl"/>
        </authorList>
    </citation>
    <scope>IDENTIFICATION</scope>
</reference>
<evidence type="ECO:0000256" key="4">
    <source>
        <dbReference type="ARBA" id="ARBA00022900"/>
    </source>
</evidence>